<dbReference type="Pfam" id="PF00067">
    <property type="entry name" value="p450"/>
    <property type="match status" value="1"/>
</dbReference>
<dbReference type="GO" id="GO:0004497">
    <property type="term" value="F:monooxygenase activity"/>
    <property type="evidence" value="ECO:0007669"/>
    <property type="project" value="UniProtKB-KW"/>
</dbReference>
<dbReference type="GO" id="GO:0005506">
    <property type="term" value="F:iron ion binding"/>
    <property type="evidence" value="ECO:0007669"/>
    <property type="project" value="InterPro"/>
</dbReference>
<dbReference type="AlphaFoldDB" id="A0A420YAF3"/>
<protein>
    <recommendedName>
        <fullName evidence="10">Cytochrome P450-dit2</fullName>
    </recommendedName>
</protein>
<evidence type="ECO:0000256" key="2">
    <source>
        <dbReference type="ARBA" id="ARBA00022723"/>
    </source>
</evidence>
<dbReference type="PANTHER" id="PTHR24296">
    <property type="entry name" value="CYTOCHROME P450"/>
    <property type="match status" value="1"/>
</dbReference>
<name>A0A420YAF3_9PEZI</name>
<evidence type="ECO:0008006" key="10">
    <source>
        <dbReference type="Google" id="ProtNLM"/>
    </source>
</evidence>
<dbReference type="PROSITE" id="PS00086">
    <property type="entry name" value="CYTOCHROME_P450"/>
    <property type="match status" value="1"/>
</dbReference>
<dbReference type="STRING" id="177199.A0A420YAF3"/>
<keyword evidence="5 6" id="KW-0349">Heme</keyword>
<evidence type="ECO:0000313" key="8">
    <source>
        <dbReference type="EMBL" id="RKU44807.1"/>
    </source>
</evidence>
<dbReference type="OrthoDB" id="1470350at2759"/>
<gene>
    <name evidence="8" type="ORF">DL546_000561</name>
</gene>
<proteinExistence type="inferred from homology"/>
<dbReference type="Proteomes" id="UP000275385">
    <property type="component" value="Unassembled WGS sequence"/>
</dbReference>
<keyword evidence="2 5" id="KW-0479">Metal-binding</keyword>
<reference evidence="8 9" key="1">
    <citation type="submission" date="2018-08" db="EMBL/GenBank/DDBJ databases">
        <title>Draft genome of the lignicolous fungus Coniochaeta pulveracea.</title>
        <authorList>
            <person name="Borstlap C.J."/>
            <person name="De Witt R.N."/>
            <person name="Botha A."/>
            <person name="Volschenk H."/>
        </authorList>
    </citation>
    <scope>NUCLEOTIDE SEQUENCE [LARGE SCALE GENOMIC DNA]</scope>
    <source>
        <strain evidence="8 9">CAB683</strain>
    </source>
</reference>
<sequence length="515" mass="57260">MAAHVSSWAVAAVLLFLLIRHLIAPGKKIRRDGEKLRKAPDTLPLVGNGLTFIQDRQKLFTWFTKAERMADYETLELTVPSLPPGVLIHDPKNLEYIFKHEAIFSKGSFVKDRAWDLFGHGIINADGDMWRAQRKAGAAFLSTANLRVLQDVALPKFLKDRIDYLKKRSDGKQVVDLQDVFHEITTQLMGKMAYNMEMHTNDDFTTAFDFASGGTAERFQNPLWFITEIFTGARLRKSVAIVKSYGDKIVSQAIKDRQQLSAPSKPDPTTTDLDQISGTLINSLLDAIPDKPTVADAALNYLSAGRDTTAQSLTWAFHLLMQTPGCLEEVRKEVNSLLPSSSPSDPIDLSLLTPQSLPYTLAVLYESLRLFPPIPMEIKQLVSDQPATLPDGTVLPPNSVLVWCLWAMGRSVKTWGPGAESFRPERWLATDEKGKRTLVQRSAAEFPVFNGGPRSCLGKKMAEGIAVMVIAAFARGFEFEETEVEKGKLGAERTSKTSLTLPMDGGLNVRVRERR</sequence>
<keyword evidence="3 6" id="KW-0560">Oxidoreductase</keyword>
<keyword evidence="7" id="KW-0472">Membrane</keyword>
<evidence type="ECO:0000256" key="1">
    <source>
        <dbReference type="ARBA" id="ARBA00010617"/>
    </source>
</evidence>
<dbReference type="InterPro" id="IPR002401">
    <property type="entry name" value="Cyt_P450_E_grp-I"/>
</dbReference>
<dbReference type="Gene3D" id="1.10.630.10">
    <property type="entry name" value="Cytochrome P450"/>
    <property type="match status" value="1"/>
</dbReference>
<comment type="similarity">
    <text evidence="1 6">Belongs to the cytochrome P450 family.</text>
</comment>
<keyword evidence="9" id="KW-1185">Reference proteome</keyword>
<dbReference type="InterPro" id="IPR017972">
    <property type="entry name" value="Cyt_P450_CS"/>
</dbReference>
<evidence type="ECO:0000256" key="7">
    <source>
        <dbReference type="SAM" id="Phobius"/>
    </source>
</evidence>
<organism evidence="8 9">
    <name type="scientific">Coniochaeta pulveracea</name>
    <dbReference type="NCBI Taxonomy" id="177199"/>
    <lineage>
        <taxon>Eukaryota</taxon>
        <taxon>Fungi</taxon>
        <taxon>Dikarya</taxon>
        <taxon>Ascomycota</taxon>
        <taxon>Pezizomycotina</taxon>
        <taxon>Sordariomycetes</taxon>
        <taxon>Sordariomycetidae</taxon>
        <taxon>Coniochaetales</taxon>
        <taxon>Coniochaetaceae</taxon>
        <taxon>Coniochaeta</taxon>
    </lineage>
</organism>
<dbReference type="EMBL" id="QVQW01000026">
    <property type="protein sequence ID" value="RKU44807.1"/>
    <property type="molecule type" value="Genomic_DNA"/>
</dbReference>
<keyword evidence="7" id="KW-1133">Transmembrane helix</keyword>
<dbReference type="GO" id="GO:0016705">
    <property type="term" value="F:oxidoreductase activity, acting on paired donors, with incorporation or reduction of molecular oxygen"/>
    <property type="evidence" value="ECO:0007669"/>
    <property type="project" value="InterPro"/>
</dbReference>
<dbReference type="PRINTS" id="PR00463">
    <property type="entry name" value="EP450I"/>
</dbReference>
<dbReference type="PRINTS" id="PR00385">
    <property type="entry name" value="P450"/>
</dbReference>
<comment type="cofactor">
    <cofactor evidence="5">
        <name>heme</name>
        <dbReference type="ChEBI" id="CHEBI:30413"/>
    </cofactor>
</comment>
<feature type="transmembrane region" description="Helical" evidence="7">
    <location>
        <begin position="6"/>
        <end position="23"/>
    </location>
</feature>
<evidence type="ECO:0000256" key="5">
    <source>
        <dbReference type="PIRSR" id="PIRSR602401-1"/>
    </source>
</evidence>
<feature type="binding site" description="axial binding residue" evidence="5">
    <location>
        <position position="456"/>
    </location>
    <ligand>
        <name>heme</name>
        <dbReference type="ChEBI" id="CHEBI:30413"/>
    </ligand>
    <ligandPart>
        <name>Fe</name>
        <dbReference type="ChEBI" id="CHEBI:18248"/>
    </ligandPart>
</feature>
<keyword evidence="7" id="KW-0812">Transmembrane</keyword>
<accession>A0A420YAF3</accession>
<comment type="caution">
    <text evidence="8">The sequence shown here is derived from an EMBL/GenBank/DDBJ whole genome shotgun (WGS) entry which is preliminary data.</text>
</comment>
<dbReference type="SUPFAM" id="SSF48264">
    <property type="entry name" value="Cytochrome P450"/>
    <property type="match status" value="1"/>
</dbReference>
<evidence type="ECO:0000256" key="3">
    <source>
        <dbReference type="ARBA" id="ARBA00023002"/>
    </source>
</evidence>
<dbReference type="GO" id="GO:0020037">
    <property type="term" value="F:heme binding"/>
    <property type="evidence" value="ECO:0007669"/>
    <property type="project" value="InterPro"/>
</dbReference>
<dbReference type="InterPro" id="IPR036396">
    <property type="entry name" value="Cyt_P450_sf"/>
</dbReference>
<evidence type="ECO:0000256" key="4">
    <source>
        <dbReference type="ARBA" id="ARBA00023004"/>
    </source>
</evidence>
<dbReference type="InterPro" id="IPR001128">
    <property type="entry name" value="Cyt_P450"/>
</dbReference>
<evidence type="ECO:0000313" key="9">
    <source>
        <dbReference type="Proteomes" id="UP000275385"/>
    </source>
</evidence>
<dbReference type="GO" id="GO:0006629">
    <property type="term" value="P:lipid metabolic process"/>
    <property type="evidence" value="ECO:0007669"/>
    <property type="project" value="UniProtKB-ARBA"/>
</dbReference>
<keyword evidence="6" id="KW-0503">Monooxygenase</keyword>
<evidence type="ECO:0000256" key="6">
    <source>
        <dbReference type="RuleBase" id="RU000461"/>
    </source>
</evidence>
<keyword evidence="4 5" id="KW-0408">Iron</keyword>